<reference evidence="6 7" key="1">
    <citation type="submission" date="2018-02" db="EMBL/GenBank/DDBJ databases">
        <title>Genome sequence of the basidiomycete white-rot fungus Phlebia centrifuga.</title>
        <authorList>
            <person name="Granchi Z."/>
            <person name="Peng M."/>
            <person name="de Vries R.P."/>
            <person name="Hilden K."/>
            <person name="Makela M.R."/>
            <person name="Grigoriev I."/>
            <person name="Riley R."/>
        </authorList>
    </citation>
    <scope>NUCLEOTIDE SEQUENCE [LARGE SCALE GENOMIC DNA]</scope>
    <source>
        <strain evidence="6 7">FBCC195</strain>
    </source>
</reference>
<keyword evidence="5" id="KW-0808">Transferase</keyword>
<accession>A0A2R6NTV2</accession>
<dbReference type="EC" id="2.1.1.100" evidence="5"/>
<organism evidence="6 7">
    <name type="scientific">Hermanssonia centrifuga</name>
    <dbReference type="NCBI Taxonomy" id="98765"/>
    <lineage>
        <taxon>Eukaryota</taxon>
        <taxon>Fungi</taxon>
        <taxon>Dikarya</taxon>
        <taxon>Basidiomycota</taxon>
        <taxon>Agaricomycotina</taxon>
        <taxon>Agaricomycetes</taxon>
        <taxon>Polyporales</taxon>
        <taxon>Meruliaceae</taxon>
        <taxon>Hermanssonia</taxon>
    </lineage>
</organism>
<keyword evidence="3 5" id="KW-1133">Transmembrane helix</keyword>
<feature type="transmembrane region" description="Helical" evidence="5">
    <location>
        <begin position="23"/>
        <end position="41"/>
    </location>
</feature>
<name>A0A2R6NTV2_9APHY</name>
<evidence type="ECO:0000313" key="7">
    <source>
        <dbReference type="Proteomes" id="UP000186601"/>
    </source>
</evidence>
<keyword evidence="2 5" id="KW-0812">Transmembrane</keyword>
<dbReference type="PANTHER" id="PTHR43847">
    <property type="entry name" value="BLL3993 PROTEIN"/>
    <property type="match status" value="1"/>
</dbReference>
<dbReference type="PANTHER" id="PTHR43847:SF1">
    <property type="entry name" value="BLL3993 PROTEIN"/>
    <property type="match status" value="1"/>
</dbReference>
<evidence type="ECO:0000256" key="2">
    <source>
        <dbReference type="ARBA" id="ARBA00022692"/>
    </source>
</evidence>
<dbReference type="Proteomes" id="UP000186601">
    <property type="component" value="Unassembled WGS sequence"/>
</dbReference>
<comment type="subcellular location">
    <subcellularLocation>
        <location evidence="5">Endoplasmic reticulum membrane</location>
        <topology evidence="5">Multi-pass membrane protein</topology>
    </subcellularLocation>
    <subcellularLocation>
        <location evidence="1">Membrane</location>
        <topology evidence="1">Multi-pass membrane protein</topology>
    </subcellularLocation>
</comment>
<evidence type="ECO:0000256" key="5">
    <source>
        <dbReference type="RuleBase" id="RU362022"/>
    </source>
</evidence>
<dbReference type="AlphaFoldDB" id="A0A2R6NTV2"/>
<dbReference type="InterPro" id="IPR007269">
    <property type="entry name" value="ICMT_MeTrfase"/>
</dbReference>
<protein>
    <recommendedName>
        <fullName evidence="5">Protein-S-isoprenylcysteine O-methyltransferase</fullName>
        <ecNumber evidence="5">2.1.1.100</ecNumber>
    </recommendedName>
</protein>
<feature type="transmembrane region" description="Helical" evidence="5">
    <location>
        <begin position="171"/>
        <end position="190"/>
    </location>
</feature>
<evidence type="ECO:0000256" key="3">
    <source>
        <dbReference type="ARBA" id="ARBA00022989"/>
    </source>
</evidence>
<proteinExistence type="inferred from homology"/>
<feature type="transmembrane region" description="Helical" evidence="5">
    <location>
        <begin position="111"/>
        <end position="131"/>
    </location>
</feature>
<dbReference type="GO" id="GO:0004671">
    <property type="term" value="F:protein C-terminal S-isoprenylcysteine carboxyl O-methyltransferase activity"/>
    <property type="evidence" value="ECO:0007669"/>
    <property type="project" value="UniProtKB-EC"/>
</dbReference>
<sequence length="282" mass="30479">MNASNSPFDTASAVTMGVPVTSAPLKIALLLLTGISAHLSLTPPNSAAPKTILVKKTLFERGILWVTFCSKTMVWLMTLSDALATYLDAYTSYSLACPRGVAHFPASTNSLLSASPLLIVGALAVFLGCLLRKWCFRKLGTLFTFELTIHPDHRLITTGPYSVVRHPSYTGIYLTLLGSTAVGLASGSYLRECWLGVGCSGQTSWAGTPGPDATDAGLLTLPSLGQVLVFSLVTFWLAKVCFALRSTNKRLAIEDAELHKIFGEVWEEYENSVRWKLVPGVY</sequence>
<dbReference type="OrthoDB" id="422086at2759"/>
<feature type="transmembrane region" description="Helical" evidence="5">
    <location>
        <begin position="62"/>
        <end position="84"/>
    </location>
</feature>
<evidence type="ECO:0000256" key="1">
    <source>
        <dbReference type="ARBA" id="ARBA00004141"/>
    </source>
</evidence>
<dbReference type="GO" id="GO:0005789">
    <property type="term" value="C:endoplasmic reticulum membrane"/>
    <property type="evidence" value="ECO:0007669"/>
    <property type="project" value="UniProtKB-SubCell"/>
</dbReference>
<keyword evidence="5" id="KW-0949">S-adenosyl-L-methionine</keyword>
<feature type="transmembrane region" description="Helical" evidence="5">
    <location>
        <begin position="224"/>
        <end position="244"/>
    </location>
</feature>
<keyword evidence="5" id="KW-0489">Methyltransferase</keyword>
<keyword evidence="7" id="KW-1185">Reference proteome</keyword>
<keyword evidence="4 5" id="KW-0472">Membrane</keyword>
<keyword evidence="5" id="KW-0256">Endoplasmic reticulum</keyword>
<evidence type="ECO:0000256" key="4">
    <source>
        <dbReference type="ARBA" id="ARBA00023136"/>
    </source>
</evidence>
<dbReference type="GO" id="GO:0032259">
    <property type="term" value="P:methylation"/>
    <property type="evidence" value="ECO:0007669"/>
    <property type="project" value="UniProtKB-KW"/>
</dbReference>
<gene>
    <name evidence="6" type="ORF">PHLCEN_2v8445</name>
</gene>
<comment type="similarity">
    <text evidence="5">Belongs to the class VI-like SAM-binding methyltransferase superfamily. Isoprenylcysteine carboxyl methyltransferase family.</text>
</comment>
<dbReference type="InterPro" id="IPR052527">
    <property type="entry name" value="Metal_cation-efflux_comp"/>
</dbReference>
<dbReference type="EMBL" id="MLYV02000843">
    <property type="protein sequence ID" value="PSR76470.1"/>
    <property type="molecule type" value="Genomic_DNA"/>
</dbReference>
<comment type="caution">
    <text evidence="6">The sequence shown here is derived from an EMBL/GenBank/DDBJ whole genome shotgun (WGS) entry which is preliminary data.</text>
</comment>
<dbReference type="Pfam" id="PF04140">
    <property type="entry name" value="ICMT"/>
    <property type="match status" value="1"/>
</dbReference>
<dbReference type="Gene3D" id="1.20.120.1630">
    <property type="match status" value="1"/>
</dbReference>
<evidence type="ECO:0000313" key="6">
    <source>
        <dbReference type="EMBL" id="PSR76470.1"/>
    </source>
</evidence>
<comment type="catalytic activity">
    <reaction evidence="5">
        <text>[protein]-C-terminal S-[(2E,6E)-farnesyl]-L-cysteine + S-adenosyl-L-methionine = [protein]-C-terminal S-[(2E,6E)-farnesyl]-L-cysteine methyl ester + S-adenosyl-L-homocysteine</text>
        <dbReference type="Rhea" id="RHEA:21672"/>
        <dbReference type="Rhea" id="RHEA-COMP:12125"/>
        <dbReference type="Rhea" id="RHEA-COMP:12126"/>
        <dbReference type="ChEBI" id="CHEBI:57856"/>
        <dbReference type="ChEBI" id="CHEBI:59789"/>
        <dbReference type="ChEBI" id="CHEBI:90510"/>
        <dbReference type="ChEBI" id="CHEBI:90511"/>
        <dbReference type="EC" id="2.1.1.100"/>
    </reaction>
</comment>